<feature type="transmembrane region" description="Helical" evidence="6">
    <location>
        <begin position="74"/>
        <end position="96"/>
    </location>
</feature>
<dbReference type="AlphaFoldDB" id="A0A6I7HNH9"/>
<feature type="transmembrane region" description="Helical" evidence="6">
    <location>
        <begin position="505"/>
        <end position="528"/>
    </location>
</feature>
<feature type="transmembrane region" description="Helical" evidence="6">
    <location>
        <begin position="540"/>
        <end position="561"/>
    </location>
</feature>
<feature type="domain" description="DUF4131" evidence="8">
    <location>
        <begin position="100"/>
        <end position="250"/>
    </location>
</feature>
<accession>A0A6I7HNH9</accession>
<evidence type="ECO:0000313" key="9">
    <source>
        <dbReference type="EMBL" id="RCW24869.1"/>
    </source>
</evidence>
<dbReference type="InterPro" id="IPR052159">
    <property type="entry name" value="Competence_DNA_uptake"/>
</dbReference>
<dbReference type="Pfam" id="PF03772">
    <property type="entry name" value="Competence"/>
    <property type="match status" value="1"/>
</dbReference>
<keyword evidence="10" id="KW-1185">Reference proteome</keyword>
<keyword evidence="2" id="KW-1003">Cell membrane</keyword>
<dbReference type="Pfam" id="PF13567">
    <property type="entry name" value="DUF4131"/>
    <property type="match status" value="1"/>
</dbReference>
<feature type="transmembrane region" description="Helical" evidence="6">
    <location>
        <begin position="471"/>
        <end position="499"/>
    </location>
</feature>
<comment type="subcellular location">
    <subcellularLocation>
        <location evidence="1">Cell membrane</location>
        <topology evidence="1">Multi-pass membrane protein</topology>
    </subcellularLocation>
</comment>
<dbReference type="PANTHER" id="PTHR30619">
    <property type="entry name" value="DNA INTERNALIZATION/COMPETENCE PROTEIN COMEC/REC2"/>
    <property type="match status" value="1"/>
</dbReference>
<reference evidence="9 10" key="1">
    <citation type="submission" date="2018-07" db="EMBL/GenBank/DDBJ databases">
        <title>Genomic Encyclopedia of Type Strains, Phase IV (KMG-IV): sequencing the most valuable type-strain genomes for metagenomic binning, comparative biology and taxonomic classification.</title>
        <authorList>
            <person name="Goeker M."/>
        </authorList>
    </citation>
    <scope>NUCLEOTIDE SEQUENCE [LARGE SCALE GENOMIC DNA]</scope>
    <source>
        <strain evidence="9 10">DSM 25528</strain>
    </source>
</reference>
<feature type="transmembrane region" description="Helical" evidence="6">
    <location>
        <begin position="573"/>
        <end position="589"/>
    </location>
</feature>
<feature type="transmembrane region" description="Helical" evidence="6">
    <location>
        <begin position="410"/>
        <end position="427"/>
    </location>
</feature>
<dbReference type="NCBIfam" id="TIGR00360">
    <property type="entry name" value="ComEC_N-term"/>
    <property type="match status" value="1"/>
</dbReference>
<keyword evidence="5 6" id="KW-0472">Membrane</keyword>
<dbReference type="InterPro" id="IPR004477">
    <property type="entry name" value="ComEC_N"/>
</dbReference>
<evidence type="ECO:0000256" key="1">
    <source>
        <dbReference type="ARBA" id="ARBA00004651"/>
    </source>
</evidence>
<dbReference type="InterPro" id="IPR025405">
    <property type="entry name" value="DUF4131"/>
</dbReference>
<gene>
    <name evidence="9" type="ORF">DFR48_105214</name>
</gene>
<feature type="transmembrane region" description="Helical" evidence="6">
    <location>
        <begin position="102"/>
        <end position="118"/>
    </location>
</feature>
<comment type="caution">
    <text evidence="9">The sequence shown here is derived from an EMBL/GenBank/DDBJ whole genome shotgun (WGS) entry which is preliminary data.</text>
</comment>
<dbReference type="PANTHER" id="PTHR30619:SF1">
    <property type="entry name" value="RECOMBINATION PROTEIN 2"/>
    <property type="match status" value="1"/>
</dbReference>
<proteinExistence type="predicted"/>
<evidence type="ECO:0000256" key="3">
    <source>
        <dbReference type="ARBA" id="ARBA00022692"/>
    </source>
</evidence>
<organism evidence="9 10">
    <name type="scientific">Ciceribacter lividus</name>
    <dbReference type="NCBI Taxonomy" id="1197950"/>
    <lineage>
        <taxon>Bacteria</taxon>
        <taxon>Pseudomonadati</taxon>
        <taxon>Pseudomonadota</taxon>
        <taxon>Alphaproteobacteria</taxon>
        <taxon>Hyphomicrobiales</taxon>
        <taxon>Rhizobiaceae</taxon>
        <taxon>Ciceribacter</taxon>
    </lineage>
</organism>
<evidence type="ECO:0000259" key="8">
    <source>
        <dbReference type="Pfam" id="PF13567"/>
    </source>
</evidence>
<sequence length="830" mass="88651">MEKIAEDRAGTGAGESPAFAVAVPLNAALVADSRSAGALVVRQATSRESFVARISRSATAIASSGRAAIGREEAFGHIFLFVPVALGAGAVIWFALPQTLPVAAPMLLLAVSTVFAVLSRFGRPVAYRTWSALALCAAGMLLADAEVRRLQTVILDTPVTTQVTGRVLRREAGAAGEWRYLVRVEATAEPQIRRMPEEVVLMTRARHEPFALGERLHGRARLSPPSGPALPGLDDFSFASYFGGIGAVGYFLGAPTRAEGAPATGARAWWEAAEQTLLVVRDAITQRIRRTVPGDAGGFAAAILTGDRRSMSAATTEALRLSGLAHITAISGLHMALAAGIFFVGLRKLLSLSPAIAQSWPIKKIAAMAALAAAFLYLMISGSQVSAIRAFLMTAIMLVAVLFDRPAISLRNLALAAIVIVAVWPSQVLGASFQMSFAATAGLIAGYDGWRRGAARQSRYAPDFPGRKILSFLWNFAAGTFVTSLIGGLATAIFAVAHFHRLAPYGLVANLAAMPIISVVVMPAALAAMLLMPFGLDTPFLILAGEGLEIVIVIATTVASWSEGTSFGRFGDWFLPLASTGLLLLTLLHTRLRWIGAAALAAAIGLAMLLPPEDTADLIVSEDGRLAGLPAVDGRTIATNRSKPSDFLFSQWQHALARPDHHGPLRSADDPVTEVRATGTDRFSVEQIRTVREMMRRQFEAAIPGRFLCTGKAWCVARLEKGWRVATVDDPALLGAACDASDIVVTPRRSPFGTCRSGARMIDAEALRRTGATEFHLGNHDNREIRQRTAFTTLDRPWQRHRLYDWRTGSFADEQPAKRAPMAQVSDSGG</sequence>
<evidence type="ECO:0000256" key="4">
    <source>
        <dbReference type="ARBA" id="ARBA00022989"/>
    </source>
</evidence>
<evidence type="ECO:0000259" key="7">
    <source>
        <dbReference type="Pfam" id="PF03772"/>
    </source>
</evidence>
<protein>
    <submittedName>
        <fullName evidence="9">ComEC/Rec2-related protein</fullName>
    </submittedName>
</protein>
<feature type="domain" description="ComEC/Rec2-related protein" evidence="7">
    <location>
        <begin position="303"/>
        <end position="590"/>
    </location>
</feature>
<evidence type="ECO:0000256" key="5">
    <source>
        <dbReference type="ARBA" id="ARBA00023136"/>
    </source>
</evidence>
<feature type="transmembrane region" description="Helical" evidence="6">
    <location>
        <begin position="324"/>
        <end position="344"/>
    </location>
</feature>
<evidence type="ECO:0000256" key="2">
    <source>
        <dbReference type="ARBA" id="ARBA00022475"/>
    </source>
</evidence>
<dbReference type="RefSeq" id="WP_114363192.1">
    <property type="nucleotide sequence ID" value="NZ_QPIX01000005.1"/>
</dbReference>
<dbReference type="GO" id="GO:0005886">
    <property type="term" value="C:plasma membrane"/>
    <property type="evidence" value="ECO:0007669"/>
    <property type="project" value="UniProtKB-SubCell"/>
</dbReference>
<dbReference type="EMBL" id="QPIX01000005">
    <property type="protein sequence ID" value="RCW24869.1"/>
    <property type="molecule type" value="Genomic_DNA"/>
</dbReference>
<keyword evidence="3 6" id="KW-0812">Transmembrane</keyword>
<feature type="transmembrane region" description="Helical" evidence="6">
    <location>
        <begin position="365"/>
        <end position="380"/>
    </location>
</feature>
<name>A0A6I7HNH9_9HYPH</name>
<evidence type="ECO:0000256" key="6">
    <source>
        <dbReference type="SAM" id="Phobius"/>
    </source>
</evidence>
<evidence type="ECO:0000313" key="10">
    <source>
        <dbReference type="Proteomes" id="UP000252582"/>
    </source>
</evidence>
<dbReference type="Proteomes" id="UP000252582">
    <property type="component" value="Unassembled WGS sequence"/>
</dbReference>
<keyword evidence="4 6" id="KW-1133">Transmembrane helix</keyword>